<name>A0A0G0D3U7_9BACT</name>
<comment type="catalytic activity">
    <reaction evidence="1 9 10">
        <text>[protein]-peptidylproline (omega=180) = [protein]-peptidylproline (omega=0)</text>
        <dbReference type="Rhea" id="RHEA:16237"/>
        <dbReference type="Rhea" id="RHEA-COMP:10747"/>
        <dbReference type="Rhea" id="RHEA-COMP:10748"/>
        <dbReference type="ChEBI" id="CHEBI:83833"/>
        <dbReference type="ChEBI" id="CHEBI:83834"/>
        <dbReference type="EC" id="5.2.1.8"/>
    </reaction>
</comment>
<dbReference type="InterPro" id="IPR037041">
    <property type="entry name" value="Trigger_fac_C_sf"/>
</dbReference>
<dbReference type="AlphaFoldDB" id="A0A0G0D3U7"/>
<comment type="similarity">
    <text evidence="2 9 11">Belongs to the FKBP-type PPIase family. Tig subfamily.</text>
</comment>
<dbReference type="GO" id="GO:0003755">
    <property type="term" value="F:peptidyl-prolyl cis-trans isomerase activity"/>
    <property type="evidence" value="ECO:0007669"/>
    <property type="project" value="UniProtKB-UniRule"/>
</dbReference>
<dbReference type="InterPro" id="IPR008880">
    <property type="entry name" value="Trigger_fac_C"/>
</dbReference>
<dbReference type="InterPro" id="IPR008881">
    <property type="entry name" value="Trigger_fac_ribosome-bd_bac"/>
</dbReference>
<dbReference type="InterPro" id="IPR027304">
    <property type="entry name" value="Trigger_fact/SurA_dom_sf"/>
</dbReference>
<dbReference type="InterPro" id="IPR001179">
    <property type="entry name" value="PPIase_FKBP_dom"/>
</dbReference>
<comment type="caution">
    <text evidence="14">The sequence shown here is derived from an EMBL/GenBank/DDBJ whole genome shotgun (WGS) entry which is preliminary data.</text>
</comment>
<keyword evidence="9 11" id="KW-0131">Cell cycle</keyword>
<dbReference type="Gene3D" id="3.30.70.1050">
    <property type="entry name" value="Trigger factor ribosome-binding domain"/>
    <property type="match status" value="1"/>
</dbReference>
<keyword evidence="9" id="KW-0963">Cytoplasm</keyword>
<keyword evidence="6 9" id="KW-0143">Chaperone</keyword>
<dbReference type="Pfam" id="PF00254">
    <property type="entry name" value="FKBP_C"/>
    <property type="match status" value="1"/>
</dbReference>
<feature type="coiled-coil region" evidence="12">
    <location>
        <begin position="274"/>
        <end position="302"/>
    </location>
</feature>
<evidence type="ECO:0000256" key="2">
    <source>
        <dbReference type="ARBA" id="ARBA00005464"/>
    </source>
</evidence>
<evidence type="ECO:0000259" key="13">
    <source>
        <dbReference type="PROSITE" id="PS50059"/>
    </source>
</evidence>
<sequence length="405" mass="46756">MKIEENKKRTDSTLEYMITLEPNELTRDFNEIYKIYSKDVEIKGFRAGKAPKLMIIEKLGSNFLSSKLLDHSLQKSYSEITKNNKIKAVAQPKISITKWVFDAFSESSENNILEFKLEIAVFPECQLKDYKKLKIEKKLFDQVTVTDREVETVIEQLQKQRARYNPVSRASKIDDMLEINFTGKIKGVPQEKMTSSNHPLVLGSKSMVPGFEDNLIGLKKGAKKEFKISFPKDYYSPELREQKVDFEVEILEVKEVILTKVDDKFASNFGHGKIDNLKKAIRKSIKNEKEEQNKQKIEAEIINNLLKKFKISISPIMLEEEQRRLLEQMKERVGKQGLGFENYLKMSGKNEAELVKDFEKQAQQNIEVGLLLGEIARQEKIVGKPEEIGRKTLDKLIDLAKKNSL</sequence>
<dbReference type="Gene3D" id="1.10.3120.10">
    <property type="entry name" value="Trigger factor, C-terminal domain"/>
    <property type="match status" value="1"/>
</dbReference>
<dbReference type="Proteomes" id="UP000034316">
    <property type="component" value="Unassembled WGS sequence"/>
</dbReference>
<dbReference type="GO" id="GO:0006457">
    <property type="term" value="P:protein folding"/>
    <property type="evidence" value="ECO:0007669"/>
    <property type="project" value="UniProtKB-UniRule"/>
</dbReference>
<comment type="subcellular location">
    <subcellularLocation>
        <location evidence="9">Cytoplasm</location>
    </subcellularLocation>
    <text evidence="9">About half TF is bound to the ribosome near the polypeptide exit tunnel while the other half is free in the cytoplasm.</text>
</comment>
<organism evidence="14 15">
    <name type="scientific">Berkelbacteria bacterium GW2011_GWA2_35_9</name>
    <dbReference type="NCBI Taxonomy" id="1618333"/>
    <lineage>
        <taxon>Bacteria</taxon>
        <taxon>Candidatus Berkelbacteria</taxon>
    </lineage>
</organism>
<gene>
    <name evidence="9" type="primary">tig</name>
    <name evidence="14" type="ORF">UR93_C0006G0012</name>
</gene>
<evidence type="ECO:0000256" key="6">
    <source>
        <dbReference type="ARBA" id="ARBA00023186"/>
    </source>
</evidence>
<keyword evidence="5 9" id="KW-0697">Rotamase</keyword>
<feature type="domain" description="PPIase FKBP-type" evidence="13">
    <location>
        <begin position="174"/>
        <end position="254"/>
    </location>
</feature>
<keyword evidence="7 9" id="KW-0413">Isomerase</keyword>
<evidence type="ECO:0000256" key="7">
    <source>
        <dbReference type="ARBA" id="ARBA00023235"/>
    </source>
</evidence>
<dbReference type="EC" id="5.2.1.8" evidence="3 9"/>
<dbReference type="NCBIfam" id="TIGR00115">
    <property type="entry name" value="tig"/>
    <property type="match status" value="1"/>
</dbReference>
<dbReference type="SUPFAM" id="SSF102735">
    <property type="entry name" value="Trigger factor ribosome-binding domain"/>
    <property type="match status" value="1"/>
</dbReference>
<keyword evidence="12" id="KW-0175">Coiled coil</keyword>
<comment type="function">
    <text evidence="9">Involved in protein export. Acts as a chaperone by maintaining the newly synthesized protein in an open conformation. Functions as a peptidyl-prolyl cis-trans isomerase.</text>
</comment>
<dbReference type="PROSITE" id="PS50059">
    <property type="entry name" value="FKBP_PPIASE"/>
    <property type="match status" value="1"/>
</dbReference>
<dbReference type="Pfam" id="PF05698">
    <property type="entry name" value="Trigger_C"/>
    <property type="match status" value="1"/>
</dbReference>
<dbReference type="HAMAP" id="MF_00303">
    <property type="entry name" value="Trigger_factor_Tig"/>
    <property type="match status" value="1"/>
</dbReference>
<dbReference type="GO" id="GO:0005737">
    <property type="term" value="C:cytoplasm"/>
    <property type="evidence" value="ECO:0007669"/>
    <property type="project" value="UniProtKB-SubCell"/>
</dbReference>
<evidence type="ECO:0000256" key="8">
    <source>
        <dbReference type="ARBA" id="ARBA00029986"/>
    </source>
</evidence>
<dbReference type="InterPro" id="IPR036611">
    <property type="entry name" value="Trigger_fac_ribosome-bd_sf"/>
</dbReference>
<evidence type="ECO:0000256" key="9">
    <source>
        <dbReference type="HAMAP-Rule" id="MF_00303"/>
    </source>
</evidence>
<reference evidence="14 15" key="1">
    <citation type="journal article" date="2015" name="Nature">
        <title>rRNA introns, odd ribosomes, and small enigmatic genomes across a large radiation of phyla.</title>
        <authorList>
            <person name="Brown C.T."/>
            <person name="Hug L.A."/>
            <person name="Thomas B.C."/>
            <person name="Sharon I."/>
            <person name="Castelle C.J."/>
            <person name="Singh A."/>
            <person name="Wilkins M.J."/>
            <person name="Williams K.H."/>
            <person name="Banfield J.F."/>
        </authorList>
    </citation>
    <scope>NUCLEOTIDE SEQUENCE [LARGE SCALE GENOMIC DNA]</scope>
</reference>
<protein>
    <recommendedName>
        <fullName evidence="4 9">Trigger factor</fullName>
        <shortName evidence="9">TF</shortName>
        <ecNumber evidence="3 9">5.2.1.8</ecNumber>
    </recommendedName>
    <alternativeName>
        <fullName evidence="8 9">PPIase</fullName>
    </alternativeName>
</protein>
<comment type="domain">
    <text evidence="9">Consists of 3 domains; the N-terminus binds the ribosome, the middle domain has PPIase activity, while the C-terminus has intrinsic chaperone activity on its own.</text>
</comment>
<proteinExistence type="inferred from homology"/>
<dbReference type="SUPFAM" id="SSF54534">
    <property type="entry name" value="FKBP-like"/>
    <property type="match status" value="1"/>
</dbReference>
<evidence type="ECO:0000313" key="15">
    <source>
        <dbReference type="Proteomes" id="UP000034316"/>
    </source>
</evidence>
<evidence type="ECO:0000256" key="10">
    <source>
        <dbReference type="PROSITE-ProRule" id="PRU00277"/>
    </source>
</evidence>
<evidence type="ECO:0000256" key="4">
    <source>
        <dbReference type="ARBA" id="ARBA00016902"/>
    </source>
</evidence>
<evidence type="ECO:0000256" key="12">
    <source>
        <dbReference type="SAM" id="Coils"/>
    </source>
</evidence>
<accession>A0A0G0D3U7</accession>
<dbReference type="InterPro" id="IPR046357">
    <property type="entry name" value="PPIase_dom_sf"/>
</dbReference>
<dbReference type="PIRSF" id="PIRSF003095">
    <property type="entry name" value="Trigger_factor"/>
    <property type="match status" value="1"/>
</dbReference>
<dbReference type="Pfam" id="PF05697">
    <property type="entry name" value="Trigger_N"/>
    <property type="match status" value="1"/>
</dbReference>
<evidence type="ECO:0000256" key="11">
    <source>
        <dbReference type="RuleBase" id="RU003914"/>
    </source>
</evidence>
<dbReference type="InterPro" id="IPR005215">
    <property type="entry name" value="Trig_fac"/>
</dbReference>
<dbReference type="STRING" id="1618333.UR93_C0006G0012"/>
<evidence type="ECO:0000256" key="5">
    <source>
        <dbReference type="ARBA" id="ARBA00023110"/>
    </source>
</evidence>
<evidence type="ECO:0000256" key="1">
    <source>
        <dbReference type="ARBA" id="ARBA00000971"/>
    </source>
</evidence>
<dbReference type="EMBL" id="LBRB01000006">
    <property type="protein sequence ID" value="KKP88879.1"/>
    <property type="molecule type" value="Genomic_DNA"/>
</dbReference>
<keyword evidence="9 11" id="KW-0132">Cell division</keyword>
<evidence type="ECO:0000313" key="14">
    <source>
        <dbReference type="EMBL" id="KKP88879.1"/>
    </source>
</evidence>
<dbReference type="Gene3D" id="3.10.50.40">
    <property type="match status" value="1"/>
</dbReference>
<dbReference type="GO" id="GO:0051301">
    <property type="term" value="P:cell division"/>
    <property type="evidence" value="ECO:0007669"/>
    <property type="project" value="UniProtKB-KW"/>
</dbReference>
<evidence type="ECO:0000256" key="3">
    <source>
        <dbReference type="ARBA" id="ARBA00013194"/>
    </source>
</evidence>
<dbReference type="GO" id="GO:0015031">
    <property type="term" value="P:protein transport"/>
    <property type="evidence" value="ECO:0007669"/>
    <property type="project" value="UniProtKB-UniRule"/>
</dbReference>
<dbReference type="SUPFAM" id="SSF109998">
    <property type="entry name" value="Triger factor/SurA peptide-binding domain-like"/>
    <property type="match status" value="1"/>
</dbReference>
<dbReference type="PATRIC" id="fig|1618333.3.peg.248"/>